<dbReference type="Proteomes" id="UP001610432">
    <property type="component" value="Unassembled WGS sequence"/>
</dbReference>
<organism evidence="2 3">
    <name type="scientific">Aspergillus lucknowensis</name>
    <dbReference type="NCBI Taxonomy" id="176173"/>
    <lineage>
        <taxon>Eukaryota</taxon>
        <taxon>Fungi</taxon>
        <taxon>Dikarya</taxon>
        <taxon>Ascomycota</taxon>
        <taxon>Pezizomycotina</taxon>
        <taxon>Eurotiomycetes</taxon>
        <taxon>Eurotiomycetidae</taxon>
        <taxon>Eurotiales</taxon>
        <taxon>Aspergillaceae</taxon>
        <taxon>Aspergillus</taxon>
        <taxon>Aspergillus subgen. Nidulantes</taxon>
    </lineage>
</organism>
<evidence type="ECO:0000313" key="2">
    <source>
        <dbReference type="EMBL" id="KAL2871792.1"/>
    </source>
</evidence>
<dbReference type="RefSeq" id="XP_070890771.1">
    <property type="nucleotide sequence ID" value="XM_071035571.1"/>
</dbReference>
<reference evidence="2 3" key="1">
    <citation type="submission" date="2024-07" db="EMBL/GenBank/DDBJ databases">
        <title>Section-level genome sequencing and comparative genomics of Aspergillus sections Usti and Cavernicolus.</title>
        <authorList>
            <consortium name="Lawrence Berkeley National Laboratory"/>
            <person name="Nybo J.L."/>
            <person name="Vesth T.C."/>
            <person name="Theobald S."/>
            <person name="Frisvad J.C."/>
            <person name="Larsen T.O."/>
            <person name="Kjaerboelling I."/>
            <person name="Rothschild-Mancinelli K."/>
            <person name="Lyhne E.K."/>
            <person name="Kogle M.E."/>
            <person name="Barry K."/>
            <person name="Clum A."/>
            <person name="Na H."/>
            <person name="Ledsgaard L."/>
            <person name="Lin J."/>
            <person name="Lipzen A."/>
            <person name="Kuo A."/>
            <person name="Riley R."/>
            <person name="Mondo S."/>
            <person name="Labutti K."/>
            <person name="Haridas S."/>
            <person name="Pangalinan J."/>
            <person name="Salamov A.A."/>
            <person name="Simmons B.A."/>
            <person name="Magnuson J.K."/>
            <person name="Chen J."/>
            <person name="Drula E."/>
            <person name="Henrissat B."/>
            <person name="Wiebenga A."/>
            <person name="Lubbers R.J."/>
            <person name="Gomes A.C."/>
            <person name="Macurrencykelacurrency M.R."/>
            <person name="Stajich J."/>
            <person name="Grigoriev I.V."/>
            <person name="Mortensen U.H."/>
            <person name="De Vries R.P."/>
            <person name="Baker S.E."/>
            <person name="Andersen M.R."/>
        </authorList>
    </citation>
    <scope>NUCLEOTIDE SEQUENCE [LARGE SCALE GENOMIC DNA]</scope>
    <source>
        <strain evidence="2 3">CBS 449.75</strain>
    </source>
</reference>
<name>A0ABR4M5B5_9EURO</name>
<accession>A0ABR4M5B5</accession>
<feature type="region of interest" description="Disordered" evidence="1">
    <location>
        <begin position="110"/>
        <end position="150"/>
    </location>
</feature>
<sequence length="150" mass="16006">MTTLAPSASGVSSAKIVTANGRMCCRSFLPTAGFQPQAKALSRCSFNKAVGWQARLIRDLVNPTNRATSASGSSPSAILHPGRHNTHSISSCSLDDVLFIFHGLDFQQSQTLNPPEKAHSSRHHEITRSVESTSGEDFGARSSTPPSGWV</sequence>
<dbReference type="GeneID" id="98150643"/>
<feature type="compositionally biased region" description="Basic and acidic residues" evidence="1">
    <location>
        <begin position="116"/>
        <end position="128"/>
    </location>
</feature>
<protein>
    <submittedName>
        <fullName evidence="2">Uncharacterized protein</fullName>
    </submittedName>
</protein>
<dbReference type="EMBL" id="JBFXLQ010000002">
    <property type="protein sequence ID" value="KAL2871792.1"/>
    <property type="molecule type" value="Genomic_DNA"/>
</dbReference>
<comment type="caution">
    <text evidence="2">The sequence shown here is derived from an EMBL/GenBank/DDBJ whole genome shotgun (WGS) entry which is preliminary data.</text>
</comment>
<feature type="compositionally biased region" description="Polar residues" evidence="1">
    <location>
        <begin position="129"/>
        <end position="150"/>
    </location>
</feature>
<proteinExistence type="predicted"/>
<gene>
    <name evidence="2" type="ORF">BJX67DRAFT_87339</name>
</gene>
<evidence type="ECO:0000256" key="1">
    <source>
        <dbReference type="SAM" id="MobiDB-lite"/>
    </source>
</evidence>
<evidence type="ECO:0000313" key="3">
    <source>
        <dbReference type="Proteomes" id="UP001610432"/>
    </source>
</evidence>
<keyword evidence="3" id="KW-1185">Reference proteome</keyword>